<gene>
    <name evidence="8" type="primary">gtf2a1l</name>
</gene>
<dbReference type="InterPro" id="IPR009088">
    <property type="entry name" value="TFIIA_b-brl"/>
</dbReference>
<dbReference type="CDD" id="cd07976">
    <property type="entry name" value="TFIIA_alpha_beta_like"/>
    <property type="match status" value="2"/>
</dbReference>
<dbReference type="SMART" id="SM01371">
    <property type="entry name" value="TFIIA"/>
    <property type="match status" value="1"/>
</dbReference>
<dbReference type="FunFam" id="1.10.287.100:FF:000001">
    <property type="entry name" value="Transcription initiation factor IIA subunit"/>
    <property type="match status" value="1"/>
</dbReference>
<dbReference type="Gene3D" id="1.10.287.100">
    <property type="match status" value="1"/>
</dbReference>
<evidence type="ECO:0000313" key="7">
    <source>
        <dbReference type="Proteomes" id="UP000515150"/>
    </source>
</evidence>
<feature type="compositionally biased region" description="Low complexity" evidence="6">
    <location>
        <begin position="168"/>
        <end position="193"/>
    </location>
</feature>
<sequence length="454" mass="48531">MLSNTGPVGKLYLSIIDDVIEGMRELFLDEGLEDRVLDDLKHLWESKMMQSKAMEDFRKSLNSSNFVLQLPASYSQADQELTASVVIPANRSVHSFPVKNNSEALATFSLPAGLAYPVQIPAGVTLQTASGQLYKVNVPVVVTQAPAGQRALSQTTKVIDWREALTRPSSSSSSSAAVPAAAVRPQEPTAAVTQPPPTAGVPSGQQGPAPPPPPLPAAEASPPPGAEAPQPEVAGEEPEPRPRCEAASPCSHLLDFQIRAEEALTQTGRPKARDIDEILKEVIEVETEKVERARNLASAKAGDRAEAALGLDLDYGYSQISDIVQLDGAADSSDVEEEGAPLDENNFLGILNAEAIKALQEGDGSSDGNSMSSSSDGEGAGELANVEEEDPLNSGDDVIEQDIPDLFDTENVIVCQYDKIHRSKNRWKFHLKDGVMCHGGRDYVFSKAVGEAEW</sequence>
<dbReference type="KEGG" id="bspl:114870556"/>
<dbReference type="SUPFAM" id="SSF47396">
    <property type="entry name" value="Transcription factor IIA (TFIIA), alpha-helical domain"/>
    <property type="match status" value="1"/>
</dbReference>
<dbReference type="PANTHER" id="PTHR12694:SF9">
    <property type="entry name" value="TFIIA-ALPHA AND BETA-LIKE FACTOR"/>
    <property type="match status" value="1"/>
</dbReference>
<dbReference type="InParanoid" id="A0A6P7PWA6"/>
<dbReference type="Proteomes" id="UP000515150">
    <property type="component" value="Chromosome 15"/>
</dbReference>
<evidence type="ECO:0000313" key="8">
    <source>
        <dbReference type="RefSeq" id="XP_029031205.1"/>
    </source>
</evidence>
<comment type="subcellular location">
    <subcellularLocation>
        <location evidence="1">Nucleus</location>
    </subcellularLocation>
</comment>
<feature type="compositionally biased region" description="Pro residues" evidence="6">
    <location>
        <begin position="208"/>
        <end position="226"/>
    </location>
</feature>
<organism evidence="7 8">
    <name type="scientific">Betta splendens</name>
    <name type="common">Siamese fighting fish</name>
    <dbReference type="NCBI Taxonomy" id="158456"/>
    <lineage>
        <taxon>Eukaryota</taxon>
        <taxon>Metazoa</taxon>
        <taxon>Chordata</taxon>
        <taxon>Craniata</taxon>
        <taxon>Vertebrata</taxon>
        <taxon>Euteleostomi</taxon>
        <taxon>Actinopterygii</taxon>
        <taxon>Neopterygii</taxon>
        <taxon>Teleostei</taxon>
        <taxon>Neoteleostei</taxon>
        <taxon>Acanthomorphata</taxon>
        <taxon>Anabantaria</taxon>
        <taxon>Anabantiformes</taxon>
        <taxon>Anabantoidei</taxon>
        <taxon>Osphronemidae</taxon>
        <taxon>Betta</taxon>
    </lineage>
</organism>
<keyword evidence="5" id="KW-0539">Nucleus</keyword>
<accession>A0A6P7PWA6</accession>
<feature type="compositionally biased region" description="Low complexity" evidence="6">
    <location>
        <begin position="361"/>
        <end position="377"/>
    </location>
</feature>
<dbReference type="GeneID" id="114870556"/>
<dbReference type="GO" id="GO:0006367">
    <property type="term" value="P:transcription initiation at RNA polymerase II promoter"/>
    <property type="evidence" value="ECO:0007669"/>
    <property type="project" value="InterPro"/>
</dbReference>
<feature type="region of interest" description="Disordered" evidence="6">
    <location>
        <begin position="165"/>
        <end position="248"/>
    </location>
</feature>
<dbReference type="GO" id="GO:0005672">
    <property type="term" value="C:transcription factor TFIIA complex"/>
    <property type="evidence" value="ECO:0007669"/>
    <property type="project" value="InterPro"/>
</dbReference>
<evidence type="ECO:0000256" key="2">
    <source>
        <dbReference type="ARBA" id="ARBA00010059"/>
    </source>
</evidence>
<dbReference type="OrthoDB" id="6275927at2759"/>
<keyword evidence="4" id="KW-0804">Transcription</keyword>
<dbReference type="SUPFAM" id="SSF50784">
    <property type="entry name" value="Transcription factor IIA (TFIIA), beta-barrel domain"/>
    <property type="match status" value="1"/>
</dbReference>
<name>A0A6P7PWA6_BETSP</name>
<evidence type="ECO:0000256" key="6">
    <source>
        <dbReference type="SAM" id="MobiDB-lite"/>
    </source>
</evidence>
<dbReference type="InterPro" id="IPR004855">
    <property type="entry name" value="TFIIA_asu/bsu"/>
</dbReference>
<evidence type="ECO:0000256" key="3">
    <source>
        <dbReference type="ARBA" id="ARBA00023015"/>
    </source>
</evidence>
<dbReference type="AlphaFoldDB" id="A0A6P7PWA6"/>
<dbReference type="PANTHER" id="PTHR12694">
    <property type="entry name" value="TRANSCRIPTION INITIATION FACTOR IIA SUBUNIT 1"/>
    <property type="match status" value="1"/>
</dbReference>
<feature type="region of interest" description="Disordered" evidence="6">
    <location>
        <begin position="361"/>
        <end position="383"/>
    </location>
</feature>
<dbReference type="RefSeq" id="XP_029031205.1">
    <property type="nucleotide sequence ID" value="XM_029175372.3"/>
</dbReference>
<evidence type="ECO:0000256" key="5">
    <source>
        <dbReference type="ARBA" id="ARBA00023242"/>
    </source>
</evidence>
<protein>
    <submittedName>
        <fullName evidence="8">TFIIA-alpha and beta-like factor</fullName>
    </submittedName>
</protein>
<keyword evidence="7" id="KW-1185">Reference proteome</keyword>
<dbReference type="Pfam" id="PF03153">
    <property type="entry name" value="TFIIA"/>
    <property type="match status" value="1"/>
</dbReference>
<proteinExistence type="inferred from homology"/>
<keyword evidence="3" id="KW-0805">Transcription regulation</keyword>
<dbReference type="CTD" id="11036"/>
<comment type="similarity">
    <text evidence="2">Belongs to the TFIIA subunit 1 family.</text>
</comment>
<evidence type="ECO:0000256" key="1">
    <source>
        <dbReference type="ARBA" id="ARBA00004123"/>
    </source>
</evidence>
<dbReference type="FunFam" id="2.30.18.10:FF:000002">
    <property type="entry name" value="Transcription initiation factor IIA subunit 1"/>
    <property type="match status" value="1"/>
</dbReference>
<evidence type="ECO:0000256" key="4">
    <source>
        <dbReference type="ARBA" id="ARBA00023163"/>
    </source>
</evidence>
<dbReference type="Gene3D" id="2.30.18.10">
    <property type="entry name" value="Transcription factor IIA (TFIIA), beta-barrel domain"/>
    <property type="match status" value="1"/>
</dbReference>
<reference evidence="8" key="1">
    <citation type="submission" date="2025-08" db="UniProtKB">
        <authorList>
            <consortium name="RefSeq"/>
        </authorList>
    </citation>
    <scope>IDENTIFICATION</scope>
</reference>